<evidence type="ECO:0000256" key="1">
    <source>
        <dbReference type="ARBA" id="ARBA00022679"/>
    </source>
</evidence>
<evidence type="ECO:0000259" key="4">
    <source>
        <dbReference type="SMART" id="SM00563"/>
    </source>
</evidence>
<dbReference type="GO" id="GO:0003841">
    <property type="term" value="F:1-acylglycerol-3-phosphate O-acyltransferase activity"/>
    <property type="evidence" value="ECO:0007669"/>
    <property type="project" value="TreeGrafter"/>
</dbReference>
<keyword evidence="6" id="KW-1185">Reference proteome</keyword>
<dbReference type="STRING" id="2041.AERYTH_13375"/>
<protein>
    <submittedName>
        <fullName evidence="5">Glycerol acyltransferase</fullName>
    </submittedName>
</protein>
<dbReference type="SUPFAM" id="SSF69593">
    <property type="entry name" value="Glycerol-3-phosphate (1)-acyltransferase"/>
    <property type="match status" value="1"/>
</dbReference>
<dbReference type="KEGG" id="aer:AERYTH_13375"/>
<evidence type="ECO:0000313" key="5">
    <source>
        <dbReference type="EMBL" id="ALX05615.1"/>
    </source>
</evidence>
<sequence length="260" mass="28351">MRDYTYPTVIVTAKTLFKVLGMKFQTSGTEHIPREGGAILAANHIGYVDFVFDGLAAQPSGRLVRFMAKKEAFDHAVGGPLMRSFHHIEVDRDAGQASYDKAVEYARSGEIVGIFPEATISRSMEIKELKTGAVRMAAEAGVPLIPMVTWGTQLLKTKDHDSDIWGRGKTIALHVGEPIPVTGEDPVAETQQLREAMTALLDKAIREYPTPPEGQWWAPARYGGLAPTPEEAARLDAEEKAAKAARRAARAAERGTDPQT</sequence>
<reference evidence="5 6" key="1">
    <citation type="journal article" date="1991" name="Int. J. Syst. Bacteriol.">
        <title>Description of the erythromycin-producing bacterium Arthrobacter sp. strain NRRL B-3381 as Aeromicrobium erythreum gen. nov., sp. nov.</title>
        <authorList>
            <person name="Miller E.S."/>
            <person name="Woese C.R."/>
            <person name="Brenner S."/>
        </authorList>
    </citation>
    <scope>NUCLEOTIDE SEQUENCE [LARGE SCALE GENOMIC DNA]</scope>
    <source>
        <strain evidence="5 6">AR18</strain>
    </source>
</reference>
<name>A0A0U4C3S7_9ACTN</name>
<organism evidence="5 6">
    <name type="scientific">Aeromicrobium erythreum</name>
    <dbReference type="NCBI Taxonomy" id="2041"/>
    <lineage>
        <taxon>Bacteria</taxon>
        <taxon>Bacillati</taxon>
        <taxon>Actinomycetota</taxon>
        <taxon>Actinomycetes</taxon>
        <taxon>Propionibacteriales</taxon>
        <taxon>Nocardioidaceae</taxon>
        <taxon>Aeromicrobium</taxon>
    </lineage>
</organism>
<dbReference type="PATRIC" id="fig|2041.4.peg.2791"/>
<gene>
    <name evidence="5" type="ORF">AERYTH_13375</name>
</gene>
<evidence type="ECO:0000313" key="6">
    <source>
        <dbReference type="Proteomes" id="UP000067689"/>
    </source>
</evidence>
<keyword evidence="1 5" id="KW-0808">Transferase</keyword>
<dbReference type="GO" id="GO:0006654">
    <property type="term" value="P:phosphatidic acid biosynthetic process"/>
    <property type="evidence" value="ECO:0007669"/>
    <property type="project" value="TreeGrafter"/>
</dbReference>
<proteinExistence type="predicted"/>
<dbReference type="SMART" id="SM00563">
    <property type="entry name" value="PlsC"/>
    <property type="match status" value="1"/>
</dbReference>
<feature type="domain" description="Phospholipid/glycerol acyltransferase" evidence="4">
    <location>
        <begin position="38"/>
        <end position="152"/>
    </location>
</feature>
<keyword evidence="2 5" id="KW-0012">Acyltransferase</keyword>
<dbReference type="GO" id="GO:0005886">
    <property type="term" value="C:plasma membrane"/>
    <property type="evidence" value="ECO:0007669"/>
    <property type="project" value="TreeGrafter"/>
</dbReference>
<dbReference type="InterPro" id="IPR002123">
    <property type="entry name" value="Plipid/glycerol_acylTrfase"/>
</dbReference>
<dbReference type="OrthoDB" id="3210041at2"/>
<dbReference type="Proteomes" id="UP000067689">
    <property type="component" value="Chromosome"/>
</dbReference>
<feature type="compositionally biased region" description="Basic and acidic residues" evidence="3">
    <location>
        <begin position="250"/>
        <end position="260"/>
    </location>
</feature>
<dbReference type="CDD" id="cd07989">
    <property type="entry name" value="LPLAT_AGPAT-like"/>
    <property type="match status" value="1"/>
</dbReference>
<dbReference type="PANTHER" id="PTHR10434">
    <property type="entry name" value="1-ACYL-SN-GLYCEROL-3-PHOSPHATE ACYLTRANSFERASE"/>
    <property type="match status" value="1"/>
</dbReference>
<dbReference type="AlphaFoldDB" id="A0A0U4C3S7"/>
<evidence type="ECO:0000256" key="3">
    <source>
        <dbReference type="SAM" id="MobiDB-lite"/>
    </source>
</evidence>
<dbReference type="EMBL" id="CP011502">
    <property type="protein sequence ID" value="ALX05615.1"/>
    <property type="molecule type" value="Genomic_DNA"/>
</dbReference>
<accession>A0A0U4C3S7</accession>
<feature type="region of interest" description="Disordered" evidence="3">
    <location>
        <begin position="229"/>
        <end position="260"/>
    </location>
</feature>
<evidence type="ECO:0000256" key="2">
    <source>
        <dbReference type="ARBA" id="ARBA00023315"/>
    </source>
</evidence>
<dbReference type="Pfam" id="PF01553">
    <property type="entry name" value="Acyltransferase"/>
    <property type="match status" value="1"/>
</dbReference>
<dbReference type="PANTHER" id="PTHR10434:SF55">
    <property type="entry name" value="POSSIBLE ACYLTRANSFERASE"/>
    <property type="match status" value="1"/>
</dbReference>
<dbReference type="RefSeq" id="WP_067859654.1">
    <property type="nucleotide sequence ID" value="NZ_CP011502.1"/>
</dbReference>
<feature type="compositionally biased region" description="Basic and acidic residues" evidence="3">
    <location>
        <begin position="231"/>
        <end position="242"/>
    </location>
</feature>